<sequence length="354" mass="42663">MIIVIDDIYFDNFDNVDTTTDNLVNNKLYPYQIAIIMVIANGSEQNYEQAIETVKCYSWHYNYTFVIIRQENVIEFMYNCYHFDFMFLRHCIIANYAEKYKNEIKYVVFIDSDIGVVSPIDKLEYYLPKDEENILFYDRIYNNEITAGSYILKNTLFSRSFLKFFADYEFKIPENNTYRDNVALQAVFVDFIGTVQHRKKYLQCMKIYDYAVGYAQNMLFVSCMRYILSLIDETPNNIDYHTYEGGKIKILKKLSKKRWARDGWLTEWTFCDDELFHHSWKQEEIKKRRTVFKKRFLSDGKICRSSEFLKLWDYDNSFRRDCKTINDTVKLHVDFGYNQYIKELNESNITKIED</sequence>
<organism evidence="1 2">
    <name type="scientific">Strongyloides papillosus</name>
    <name type="common">Intestinal threadworm</name>
    <dbReference type="NCBI Taxonomy" id="174720"/>
    <lineage>
        <taxon>Eukaryota</taxon>
        <taxon>Metazoa</taxon>
        <taxon>Ecdysozoa</taxon>
        <taxon>Nematoda</taxon>
        <taxon>Chromadorea</taxon>
        <taxon>Rhabditida</taxon>
        <taxon>Tylenchina</taxon>
        <taxon>Panagrolaimomorpha</taxon>
        <taxon>Strongyloidoidea</taxon>
        <taxon>Strongyloididae</taxon>
        <taxon>Strongyloides</taxon>
    </lineage>
</organism>
<proteinExistence type="predicted"/>
<dbReference type="Gene3D" id="3.90.550.10">
    <property type="entry name" value="Spore Coat Polysaccharide Biosynthesis Protein SpsA, Chain A"/>
    <property type="match status" value="1"/>
</dbReference>
<dbReference type="PANTHER" id="PTHR31562">
    <property type="entry name" value="PROTEIN CBG18972"/>
    <property type="match status" value="1"/>
</dbReference>
<name>A0A0N5BD26_STREA</name>
<dbReference type="InterPro" id="IPR029044">
    <property type="entry name" value="Nucleotide-diphossugar_trans"/>
</dbReference>
<accession>A0A0N5BD26</accession>
<protein>
    <submittedName>
        <fullName evidence="2">Glycosyltransferase family 8 protein</fullName>
    </submittedName>
</protein>
<dbReference type="WBParaSite" id="SPAL_0000391700.1">
    <property type="protein sequence ID" value="SPAL_0000391700.1"/>
    <property type="gene ID" value="SPAL_0000391700"/>
</dbReference>
<evidence type="ECO:0000313" key="2">
    <source>
        <dbReference type="WBParaSite" id="SPAL_0000391700.1"/>
    </source>
</evidence>
<dbReference type="STRING" id="174720.A0A0N5BD26"/>
<dbReference type="InterPro" id="IPR004988">
    <property type="entry name" value="DUF273"/>
</dbReference>
<keyword evidence="1" id="KW-1185">Reference proteome</keyword>
<reference evidence="2" key="1">
    <citation type="submission" date="2017-02" db="UniProtKB">
        <authorList>
            <consortium name="WormBaseParasite"/>
        </authorList>
    </citation>
    <scope>IDENTIFICATION</scope>
</reference>
<dbReference type="AlphaFoldDB" id="A0A0N5BD26"/>
<dbReference type="Proteomes" id="UP000046392">
    <property type="component" value="Unplaced"/>
</dbReference>
<dbReference type="Pfam" id="PF03314">
    <property type="entry name" value="DUF273"/>
    <property type="match status" value="1"/>
</dbReference>
<dbReference type="PANTHER" id="PTHR31562:SF4">
    <property type="entry name" value="DUF268 DOMAIN-CONTAINING PROTEIN-RELATED"/>
    <property type="match status" value="1"/>
</dbReference>
<evidence type="ECO:0000313" key="1">
    <source>
        <dbReference type="Proteomes" id="UP000046392"/>
    </source>
</evidence>